<name>A0AAV5LNR6_9ROSI</name>
<dbReference type="EMBL" id="BPVZ01000132">
    <property type="protein sequence ID" value="GKV39083.1"/>
    <property type="molecule type" value="Genomic_DNA"/>
</dbReference>
<dbReference type="AlphaFoldDB" id="A0AAV5LNR6"/>
<evidence type="ECO:0000313" key="3">
    <source>
        <dbReference type="Proteomes" id="UP001054252"/>
    </source>
</evidence>
<reference evidence="2 3" key="1">
    <citation type="journal article" date="2021" name="Commun. Biol.">
        <title>The genome of Shorea leprosula (Dipterocarpaceae) highlights the ecological relevance of drought in aseasonal tropical rainforests.</title>
        <authorList>
            <person name="Ng K.K.S."/>
            <person name="Kobayashi M.J."/>
            <person name="Fawcett J.A."/>
            <person name="Hatakeyama M."/>
            <person name="Paape T."/>
            <person name="Ng C.H."/>
            <person name="Ang C.C."/>
            <person name="Tnah L.H."/>
            <person name="Lee C.T."/>
            <person name="Nishiyama T."/>
            <person name="Sese J."/>
            <person name="O'Brien M.J."/>
            <person name="Copetti D."/>
            <person name="Mohd Noor M.I."/>
            <person name="Ong R.C."/>
            <person name="Putra M."/>
            <person name="Sireger I.Z."/>
            <person name="Indrioko S."/>
            <person name="Kosugi Y."/>
            <person name="Izuno A."/>
            <person name="Isagi Y."/>
            <person name="Lee S.L."/>
            <person name="Shimizu K.K."/>
        </authorList>
    </citation>
    <scope>NUCLEOTIDE SEQUENCE [LARGE SCALE GENOMIC DNA]</scope>
    <source>
        <strain evidence="2">214</strain>
    </source>
</reference>
<dbReference type="Proteomes" id="UP001054252">
    <property type="component" value="Unassembled WGS sequence"/>
</dbReference>
<feature type="region of interest" description="Disordered" evidence="1">
    <location>
        <begin position="1"/>
        <end position="26"/>
    </location>
</feature>
<evidence type="ECO:0000313" key="2">
    <source>
        <dbReference type="EMBL" id="GKV39083.1"/>
    </source>
</evidence>
<gene>
    <name evidence="2" type="ORF">SLEP1_g46901</name>
</gene>
<keyword evidence="3" id="KW-1185">Reference proteome</keyword>
<accession>A0AAV5LNR6</accession>
<organism evidence="2 3">
    <name type="scientific">Rubroshorea leprosula</name>
    <dbReference type="NCBI Taxonomy" id="152421"/>
    <lineage>
        <taxon>Eukaryota</taxon>
        <taxon>Viridiplantae</taxon>
        <taxon>Streptophyta</taxon>
        <taxon>Embryophyta</taxon>
        <taxon>Tracheophyta</taxon>
        <taxon>Spermatophyta</taxon>
        <taxon>Magnoliopsida</taxon>
        <taxon>eudicotyledons</taxon>
        <taxon>Gunneridae</taxon>
        <taxon>Pentapetalae</taxon>
        <taxon>rosids</taxon>
        <taxon>malvids</taxon>
        <taxon>Malvales</taxon>
        <taxon>Dipterocarpaceae</taxon>
        <taxon>Rubroshorea</taxon>
    </lineage>
</organism>
<evidence type="ECO:0000256" key="1">
    <source>
        <dbReference type="SAM" id="MobiDB-lite"/>
    </source>
</evidence>
<protein>
    <submittedName>
        <fullName evidence="2">Uncharacterized protein</fullName>
    </submittedName>
</protein>
<proteinExistence type="predicted"/>
<comment type="caution">
    <text evidence="2">The sequence shown here is derived from an EMBL/GenBank/DDBJ whole genome shotgun (WGS) entry which is preliminary data.</text>
</comment>
<sequence length="83" mass="8909">MCRNQSSSRSGKHRVHPQNEPPAAPRRAACCITPLPLPRPKHAPLPTPTLAPRAHALHQPCSAPGPFTACAPISTLRQDPRKG</sequence>